<evidence type="ECO:0000259" key="2">
    <source>
        <dbReference type="Pfam" id="PF14341"/>
    </source>
</evidence>
<protein>
    <recommendedName>
        <fullName evidence="6">PilX N-terminal</fullName>
    </recommendedName>
</protein>
<evidence type="ECO:0000259" key="3">
    <source>
        <dbReference type="Pfam" id="PF23981"/>
    </source>
</evidence>
<proteinExistence type="predicted"/>
<sequence length="491" mass="53205">MMPEKRVNWKSSKWNNQAGSALVFTLIVLVILSVLGLSLLGVIVHHTKLSSSERSDQSAYYIAEAGAALKYAEIETAIERYYQEEDGSEAEIKELIQTERTYSDFEEAFGKQPEAVVHIEANAPDDGQTIRYKLVSTGTIGKRSRTVERPFTVNWLPRDNGGVDLPAGTAVYTNTTIDLSGGATIKGNMKTNSDQEHSIRFDGGATLKGGSIYVPFGSEDRALDAPDWMLDDLPKPIGQDKGKMELPEFPVFPDYPQAEDRNLQGGETGVIQDGRLKISGGGNYSLSLERSTFFKEIKISSNNNLTIDLHGNNLSIVVDHLNLENGHIELKNPGILTFYVRDKITFGSGSTLNGSGETDTVALYYKGLEKLKLAGSQVIRGSLFAERADIELTGGGGFTGHIFTGGSNVKVDGGARSAYLIYAPHADFHFTGGGQLKGMVVSDSLTGDGGGGIEYEEFNLDALPFVSGGSPADVEEIITKEPIRETDEQEE</sequence>
<dbReference type="Proteomes" id="UP000665043">
    <property type="component" value="Chromosome"/>
</dbReference>
<feature type="transmembrane region" description="Helical" evidence="1">
    <location>
        <begin position="21"/>
        <end position="44"/>
    </location>
</feature>
<feature type="domain" description="DUF7305" evidence="3">
    <location>
        <begin position="288"/>
        <end position="410"/>
    </location>
</feature>
<evidence type="ECO:0008006" key="6">
    <source>
        <dbReference type="Google" id="ProtNLM"/>
    </source>
</evidence>
<dbReference type="Pfam" id="PF23981">
    <property type="entry name" value="DUF7305"/>
    <property type="match status" value="1"/>
</dbReference>
<reference evidence="4 5" key="1">
    <citation type="submission" date="2019-12" db="EMBL/GenBank/DDBJ databases">
        <title>The whole genome sequencing of a strain isolated from a Mars analog, Dalangtan Playa.</title>
        <authorList>
            <person name="Huang T."/>
        </authorList>
    </citation>
    <scope>NUCLEOTIDE SEQUENCE [LARGE SCALE GENOMIC DNA]</scope>
    <source>
        <strain evidence="4 5">DP4-553-S</strain>
    </source>
</reference>
<organism evidence="4 5">
    <name type="scientific">Sediminibacillus dalangtanensis</name>
    <dbReference type="NCBI Taxonomy" id="2729421"/>
    <lineage>
        <taxon>Bacteria</taxon>
        <taxon>Bacillati</taxon>
        <taxon>Bacillota</taxon>
        <taxon>Bacilli</taxon>
        <taxon>Bacillales</taxon>
        <taxon>Bacillaceae</taxon>
        <taxon>Sediminibacillus</taxon>
    </lineage>
</organism>
<evidence type="ECO:0000313" key="5">
    <source>
        <dbReference type="Proteomes" id="UP000665043"/>
    </source>
</evidence>
<feature type="domain" description="Type 4 fimbrial biogenesis protein PilX N-terminal" evidence="2">
    <location>
        <begin position="18"/>
        <end position="66"/>
    </location>
</feature>
<dbReference type="Pfam" id="PF14341">
    <property type="entry name" value="PilX_N"/>
    <property type="match status" value="1"/>
</dbReference>
<keyword evidence="5" id="KW-1185">Reference proteome</keyword>
<evidence type="ECO:0000313" key="4">
    <source>
        <dbReference type="EMBL" id="QTM99969.1"/>
    </source>
</evidence>
<gene>
    <name evidence="4" type="ORF">ERJ70_12110</name>
</gene>
<dbReference type="InterPro" id="IPR055729">
    <property type="entry name" value="DUF7305"/>
</dbReference>
<keyword evidence="1" id="KW-0812">Transmembrane</keyword>
<dbReference type="InterPro" id="IPR025746">
    <property type="entry name" value="PilX_N_dom"/>
</dbReference>
<accession>A0ABX7VVC3</accession>
<dbReference type="EMBL" id="CP046956">
    <property type="protein sequence ID" value="QTM99969.1"/>
    <property type="molecule type" value="Genomic_DNA"/>
</dbReference>
<evidence type="ECO:0000256" key="1">
    <source>
        <dbReference type="SAM" id="Phobius"/>
    </source>
</evidence>
<name>A0ABX7VVC3_9BACI</name>
<keyword evidence="1" id="KW-1133">Transmembrane helix</keyword>
<keyword evidence="1" id="KW-0472">Membrane</keyword>
<dbReference type="RefSeq" id="WP_209365127.1">
    <property type="nucleotide sequence ID" value="NZ_CP046956.1"/>
</dbReference>